<evidence type="ECO:0000313" key="5">
    <source>
        <dbReference type="EMBL" id="WCO02430.1"/>
    </source>
</evidence>
<evidence type="ECO:0000259" key="4">
    <source>
        <dbReference type="PROSITE" id="PS50093"/>
    </source>
</evidence>
<dbReference type="Gene3D" id="2.60.120.290">
    <property type="entry name" value="Spermadhesin, CUB domain"/>
    <property type="match status" value="1"/>
</dbReference>
<gene>
    <name evidence="5" type="ORF">MUN68_002800</name>
</gene>
<keyword evidence="6" id="KW-1185">Reference proteome</keyword>
<dbReference type="SUPFAM" id="SSF49299">
    <property type="entry name" value="PKD domain"/>
    <property type="match status" value="1"/>
</dbReference>
<feature type="chain" id="PRO_5046683494" evidence="2">
    <location>
        <begin position="19"/>
        <end position="2335"/>
    </location>
</feature>
<dbReference type="PROSITE" id="PS01180">
    <property type="entry name" value="CUB"/>
    <property type="match status" value="1"/>
</dbReference>
<dbReference type="InterPro" id="IPR035914">
    <property type="entry name" value="Sperma_CUB_dom_sf"/>
</dbReference>
<dbReference type="InterPro" id="IPR013783">
    <property type="entry name" value="Ig-like_fold"/>
</dbReference>
<dbReference type="CDD" id="cd00041">
    <property type="entry name" value="CUB"/>
    <property type="match status" value="1"/>
</dbReference>
<dbReference type="PROSITE" id="PS50093">
    <property type="entry name" value="PKD"/>
    <property type="match status" value="1"/>
</dbReference>
<name>A0ABY7S3D8_9FLAO</name>
<evidence type="ECO:0000256" key="1">
    <source>
        <dbReference type="ARBA" id="ARBA00023157"/>
    </source>
</evidence>
<dbReference type="InterPro" id="IPR000859">
    <property type="entry name" value="CUB_dom"/>
</dbReference>
<accession>A0ABY7S3D8</accession>
<reference evidence="5 6" key="1">
    <citation type="submission" date="2023-01" db="EMBL/GenBank/DDBJ databases">
        <title>Psychroserpens ponticola sp. nov., isolated from seawater.</title>
        <authorList>
            <person name="Kristyanto S."/>
            <person name="Jung J."/>
            <person name="Kim J.M."/>
            <person name="Jeon C.O."/>
        </authorList>
    </citation>
    <scope>NUCLEOTIDE SEQUENCE [LARGE SCALE GENOMIC DNA]</scope>
    <source>
        <strain evidence="5 6">MSW6</strain>
    </source>
</reference>
<dbReference type="InterPro" id="IPR000601">
    <property type="entry name" value="PKD_dom"/>
</dbReference>
<dbReference type="NCBIfam" id="TIGR04131">
    <property type="entry name" value="Bac_Flav_CTERM"/>
    <property type="match status" value="1"/>
</dbReference>
<keyword evidence="2" id="KW-0732">Signal</keyword>
<evidence type="ECO:0000256" key="2">
    <source>
        <dbReference type="SAM" id="SignalP"/>
    </source>
</evidence>
<proteinExistence type="predicted"/>
<feature type="signal peptide" evidence="2">
    <location>
        <begin position="1"/>
        <end position="18"/>
    </location>
</feature>
<dbReference type="Pfam" id="PF13585">
    <property type="entry name" value="CHU_C"/>
    <property type="match status" value="1"/>
</dbReference>
<organism evidence="5 6">
    <name type="scientific">Psychroserpens ponticola</name>
    <dbReference type="NCBI Taxonomy" id="2932268"/>
    <lineage>
        <taxon>Bacteria</taxon>
        <taxon>Pseudomonadati</taxon>
        <taxon>Bacteroidota</taxon>
        <taxon>Flavobacteriia</taxon>
        <taxon>Flavobacteriales</taxon>
        <taxon>Flavobacteriaceae</taxon>
        <taxon>Psychroserpens</taxon>
    </lineage>
</organism>
<feature type="domain" description="CUB" evidence="3">
    <location>
        <begin position="31"/>
        <end position="136"/>
    </location>
</feature>
<evidence type="ECO:0000259" key="3">
    <source>
        <dbReference type="PROSITE" id="PS01180"/>
    </source>
</evidence>
<dbReference type="InterPro" id="IPR022409">
    <property type="entry name" value="PKD/Chitinase_dom"/>
</dbReference>
<dbReference type="RefSeq" id="WP_272792395.1">
    <property type="nucleotide sequence ID" value="NZ_CP116221.1"/>
</dbReference>
<dbReference type="InterPro" id="IPR035986">
    <property type="entry name" value="PKD_dom_sf"/>
</dbReference>
<evidence type="ECO:0000313" key="6">
    <source>
        <dbReference type="Proteomes" id="UP001202717"/>
    </source>
</evidence>
<dbReference type="CDD" id="cd00146">
    <property type="entry name" value="PKD"/>
    <property type="match status" value="1"/>
</dbReference>
<dbReference type="SUPFAM" id="SSF49854">
    <property type="entry name" value="Spermadhesin, CUB domain"/>
    <property type="match status" value="1"/>
</dbReference>
<dbReference type="Gene3D" id="2.60.40.10">
    <property type="entry name" value="Immunoglobulins"/>
    <property type="match status" value="2"/>
</dbReference>
<sequence length="2335" mass="253004">MKKIITLLFIAFSVFSYGQDILMQDGTINQCTDRFFDSGGEFGTYSNDENFSLTICPTATGDAIQLSFTEFNTQLNIDVLTIYDGPDNTFPSLGSFSGGNNPGVVEATTPSGCLTIEFVSNGSGTTTGWASDIACLTPCQSIIANLDSTNPAFDVNNIVVADVNEVITFNASGTFSIDGTGATYAWDFGDSNSGTGATTTHQYATAGLYAVTLIITDTNPAGCTSTNAIDLTAQIGASGPGNPFVEAGDDIVIDCADDCTDITAEFLEIGETNTYTVSAIPFVPPFSFEGLTNSLNPNADDQWTDVENLPFDFCFFTNIETQFQVGSNGVISFDENTGGNGWQFTESLPNNSNDTLGEANILTPTHDIDPTVGNAEEIAWEIIGTAPNRVLAVSFFEVPMYSCTTSVATHMAVLYETTNVIDIYIKDKPLCTSWNDGNAAVGIQNNAGTTAFVPPGRNTGQWQATDEAWRFTPAGPSIIDFAWLDDTGAVIGTTPTLNVCPTSTTTYTAQVTYTNCNGDEVIVTDDVTVTKDVPFTVDLGPDQNLCEGDADVVLDADIASGTATYQWFANGILMSGEINPTLTVSSPNSDTYLVEVTDQSCTLTEEIVITFHPNPLINPISIYELCDDAVIDDFTEFDLSTKDAEVIGAQTDVLISYHVSQDDADNDENPLPDLFTNTVSPQTIFVRIVNANNPNCYVTTTFDLLVASGIVLTQPDDMVVCDDVSGDGFESFDLNSQTATILDGQTGVTLTYHPTQADAVSNTNGLTSPYINLTNPQTIFVRAENDSNTLCFETITFDLIVNSGPAVIIPTPLSVCDDDTDGFAMFTLSDANTEIINGQANVSVTYYETLADANTATNEIFSPYTNIVPNLQTVFVRLDDSVNGCFSTTTLDLEVVSNPTANIVTPLSVCDDDNDGFSSFELSLKDSESIGVQTGMVVTYHETESDAINGVNVLAIPYDNIVPSVQTVYIRVESGSTGCYDTVELILLVNPIPNTLSVTAYELCDYDLPGDEIEQFDLPTKDAEISDGQMVTVSYYETLSDAEGLLNPIVGLYSNTSNPQMIYYALVSTTTNCVATGSFELVVNPLPSIVVPTALEVCDDGVPDGLTSIDLTIKNQEIAPNPNYSVSYYLTQMDADLALNPLPIPYTNIVNGQIVFVRVQDINTGCYATTLLTLVVEQAPVANTPTPLEYCDADSDGFGVFTLTDADTEITSGDPALTVSYHETMADADNNVNALGSPYNNIVEDQQTIYVRVESATIATDCATIVELILIVHPTPQIEDPTPLEECDDVSADGFAQFDLRSKDLEILDGLDPLQYLVTYYEIEANAESGMNAILNPTNYTNTTAFNQMLWVRVEDTVNGCYKITTLELIVNALPVLLQPVPLELCDDNNPGDEIEAFTLEDSNSEMLNGQTGISFTYYQTQLDADNDTNPIVSPYMNTSNPQTVFVRATDDVTGCFVSTTATILLRVNPIPSPAPPTDLEVCDADNDGFEVFDLESKTLEIINGELDIAITYHETQSDADMDLNALVSPYTNIVMDEQMIYIRAENIITGCYNTSEVLIIRVLPSPEVPVDIDDYVICDTNNDGFAQFDLTTKDSEILGTQIPSDFILTYHITIGDAQSGNNPIVNVTNYTNVLNPQTIYVRLVSVLNGCVTTTGFFDIRVELPPEAIQPTPLELCDDEIADEVTVFDLTLKDNEITGGESSWSVSYYETDADAQSEINAVDAETYSNSSVNGAAANPQTLYVVVTDTDTGCVDYTTLTIRVLPNPTPSLDPDDLELCDDINPGDMEEEFDLTENEVYIINGESGVTATYHETEEDAELGLNAIVAPMAYTNTSTPQTIYVRVTNDITECYTLVTFDIIVNPLPDVVAVTDFILCELNTDGIDDFDLTLKDAEILNGQDATMFTVTYHETQTDADDLINALVSPYTNLTNPQQIFIAITNNDTGCSISTPSFNIEVQEAAEANSGMEPILEEICDDQMDDDGDLSNNSAQFDLTPVTDAVDLIPGSVQDQVLDGQDPANYILTYYETETDAELGVNPLPFLYENIVNPQIIYVRVDNDTLIDDGTGNMIDSSICYAVAPLTLQVNPLPVFGLDDSYILCVDVNGTEVLNVPVLDTELTTPNYEFEWSLGGTVISGATAGSYEPSEGGTYSVTVTDAITGCSSSVMTEVIESSPPTITLVDVTTDAFSELHIIVVTVTGLGDYEYRLDGGTWQDSNIFVDVSAGEHDIDVRDRIGCGYVSDKVTVMDYPTFFTPNDDGYNDTWNIKGIADQPSAKIYIFDRYGKLIKQISPTSEGWDGSYNGNPMPTSDYWFVVEYNEPNTGERKEFKAHFTLKR</sequence>
<protein>
    <submittedName>
        <fullName evidence="5">T9SS type B sorting domain-containing protein</fullName>
    </submittedName>
</protein>
<dbReference type="EMBL" id="CP116221">
    <property type="protein sequence ID" value="WCO02430.1"/>
    <property type="molecule type" value="Genomic_DNA"/>
</dbReference>
<dbReference type="Pfam" id="PF00431">
    <property type="entry name" value="CUB"/>
    <property type="match status" value="1"/>
</dbReference>
<dbReference type="SMART" id="SM00089">
    <property type="entry name" value="PKD"/>
    <property type="match status" value="2"/>
</dbReference>
<dbReference type="InterPro" id="IPR026341">
    <property type="entry name" value="T9SS_type_B"/>
</dbReference>
<keyword evidence="1" id="KW-1015">Disulfide bond</keyword>
<feature type="domain" description="PKD" evidence="4">
    <location>
        <begin position="150"/>
        <end position="238"/>
    </location>
</feature>
<dbReference type="Pfam" id="PF18911">
    <property type="entry name" value="PKD_4"/>
    <property type="match status" value="1"/>
</dbReference>
<dbReference type="Proteomes" id="UP001202717">
    <property type="component" value="Chromosome"/>
</dbReference>